<dbReference type="AlphaFoldDB" id="A0A1G6T5G4"/>
<keyword evidence="4" id="KW-0663">Pyridoxal phosphate</keyword>
<dbReference type="SMART" id="SM00345">
    <property type="entry name" value="HTH_GNTR"/>
    <property type="match status" value="1"/>
</dbReference>
<evidence type="ECO:0000256" key="4">
    <source>
        <dbReference type="ARBA" id="ARBA00022898"/>
    </source>
</evidence>
<evidence type="ECO:0000256" key="6">
    <source>
        <dbReference type="ARBA" id="ARBA00023125"/>
    </source>
</evidence>
<dbReference type="PANTHER" id="PTHR46577">
    <property type="entry name" value="HTH-TYPE TRANSCRIPTIONAL REGULATORY PROTEIN GABR"/>
    <property type="match status" value="1"/>
</dbReference>
<dbReference type="Gene3D" id="3.40.640.10">
    <property type="entry name" value="Type I PLP-dependent aspartate aminotransferase-like (Major domain)"/>
    <property type="match status" value="1"/>
</dbReference>
<dbReference type="GO" id="GO:0008483">
    <property type="term" value="F:transaminase activity"/>
    <property type="evidence" value="ECO:0007669"/>
    <property type="project" value="UniProtKB-KW"/>
</dbReference>
<dbReference type="Proteomes" id="UP000198666">
    <property type="component" value="Unassembled WGS sequence"/>
</dbReference>
<evidence type="ECO:0000256" key="5">
    <source>
        <dbReference type="ARBA" id="ARBA00023015"/>
    </source>
</evidence>
<evidence type="ECO:0000256" key="7">
    <source>
        <dbReference type="ARBA" id="ARBA00023163"/>
    </source>
</evidence>
<dbReference type="InterPro" id="IPR036390">
    <property type="entry name" value="WH_DNA-bd_sf"/>
</dbReference>
<dbReference type="InterPro" id="IPR015421">
    <property type="entry name" value="PyrdxlP-dep_Trfase_major"/>
</dbReference>
<dbReference type="Gene3D" id="1.10.10.10">
    <property type="entry name" value="Winged helix-like DNA-binding domain superfamily/Winged helix DNA-binding domain"/>
    <property type="match status" value="1"/>
</dbReference>
<dbReference type="InterPro" id="IPR000524">
    <property type="entry name" value="Tscrpt_reg_HTH_GntR"/>
</dbReference>
<gene>
    <name evidence="9" type="ORF">SAMN05421663_10833</name>
</gene>
<dbReference type="InterPro" id="IPR015424">
    <property type="entry name" value="PyrdxlP-dep_Trfase"/>
</dbReference>
<dbReference type="InterPro" id="IPR036388">
    <property type="entry name" value="WH-like_DNA-bd_sf"/>
</dbReference>
<dbReference type="CDD" id="cd00609">
    <property type="entry name" value="AAT_like"/>
    <property type="match status" value="1"/>
</dbReference>
<keyword evidence="3 9" id="KW-0032">Aminotransferase</keyword>
<comment type="similarity">
    <text evidence="2">In the C-terminal section; belongs to the class-I pyridoxal-phosphate-dependent aminotransferase family.</text>
</comment>
<keyword evidence="5" id="KW-0805">Transcription regulation</keyword>
<accession>A0A1G6T5G4</accession>
<name>A0A1G6T5G4_9BACI</name>
<dbReference type="RefSeq" id="WP_244499353.1">
    <property type="nucleotide sequence ID" value="NZ_FMZB01000008.1"/>
</dbReference>
<dbReference type="STRING" id="361279.SAMN05421663_10833"/>
<evidence type="ECO:0000256" key="1">
    <source>
        <dbReference type="ARBA" id="ARBA00001933"/>
    </source>
</evidence>
<organism evidence="9 10">
    <name type="scientific">Terribacillus halophilus</name>
    <dbReference type="NCBI Taxonomy" id="361279"/>
    <lineage>
        <taxon>Bacteria</taxon>
        <taxon>Bacillati</taxon>
        <taxon>Bacillota</taxon>
        <taxon>Bacilli</taxon>
        <taxon>Bacillales</taxon>
        <taxon>Bacillaceae</taxon>
        <taxon>Terribacillus</taxon>
    </lineage>
</organism>
<dbReference type="InterPro" id="IPR004839">
    <property type="entry name" value="Aminotransferase_I/II_large"/>
</dbReference>
<evidence type="ECO:0000256" key="2">
    <source>
        <dbReference type="ARBA" id="ARBA00005384"/>
    </source>
</evidence>
<sequence>MSLYIMKLDRERNEAFLYQQVYQQMKRAILERRYLPHDKLPSKRELAANLRISLNSVNAAYQQLVAEGYLYTRERQGFFVEELDSFYVQPENHDSAIPSHLLEATKDREVRKSFSHMSADIDVFPLEKWLWCEEQALRKKKELLEEYVDPQGLYSVRKTIAQFLSQSRGVRCYPEQIVLGSGTQLLTRQLTKLLPKEAIYGLEEPGYQRMYQLLKSEGRVVSALEIDQKGIRIDALETSEANVLLTTPSHQFPTGAIMPISRRIQLLNWANSAPDRYIVEDDYDSEYKYDADSIPSLQGMDGASRVIYMGTFSKSLLPGLRMSYMVLPIPLLEVYRKSLHFLMSSCSTITQLTLQAFIETGEYQKHIKKTTKLYRSRRAVLIEKLQAKFGDTISVKGEKSGLHFLVSFRVERSEAEIKRRAEERGLLLYGISRFYNQSAPPRPPTLILGFASMRTTQMDEAVELLYEAVFR</sequence>
<dbReference type="InterPro" id="IPR051446">
    <property type="entry name" value="HTH_trans_reg/aminotransferase"/>
</dbReference>
<dbReference type="SUPFAM" id="SSF46785">
    <property type="entry name" value="Winged helix' DNA-binding domain"/>
    <property type="match status" value="1"/>
</dbReference>
<dbReference type="CDD" id="cd07377">
    <property type="entry name" value="WHTH_GntR"/>
    <property type="match status" value="1"/>
</dbReference>
<feature type="domain" description="HTH gntR-type" evidence="8">
    <location>
        <begin position="15"/>
        <end position="83"/>
    </location>
</feature>
<keyword evidence="6" id="KW-0238">DNA-binding</keyword>
<dbReference type="GO" id="GO:0030170">
    <property type="term" value="F:pyridoxal phosphate binding"/>
    <property type="evidence" value="ECO:0007669"/>
    <property type="project" value="InterPro"/>
</dbReference>
<evidence type="ECO:0000313" key="10">
    <source>
        <dbReference type="Proteomes" id="UP000198666"/>
    </source>
</evidence>
<proteinExistence type="inferred from homology"/>
<dbReference type="GO" id="GO:0003677">
    <property type="term" value="F:DNA binding"/>
    <property type="evidence" value="ECO:0007669"/>
    <property type="project" value="UniProtKB-KW"/>
</dbReference>
<comment type="cofactor">
    <cofactor evidence="1">
        <name>pyridoxal 5'-phosphate</name>
        <dbReference type="ChEBI" id="CHEBI:597326"/>
    </cofactor>
</comment>
<reference evidence="10" key="1">
    <citation type="submission" date="2016-10" db="EMBL/GenBank/DDBJ databases">
        <authorList>
            <person name="Varghese N."/>
            <person name="Submissions S."/>
        </authorList>
    </citation>
    <scope>NUCLEOTIDE SEQUENCE [LARGE SCALE GENOMIC DNA]</scope>
    <source>
        <strain evidence="10">DSM 21620</strain>
    </source>
</reference>
<protein>
    <submittedName>
        <fullName evidence="9">GntR family transcriptional regulator / MocR family aminotransferase</fullName>
    </submittedName>
</protein>
<dbReference type="SUPFAM" id="SSF53383">
    <property type="entry name" value="PLP-dependent transferases"/>
    <property type="match status" value="1"/>
</dbReference>
<evidence type="ECO:0000259" key="8">
    <source>
        <dbReference type="PROSITE" id="PS50949"/>
    </source>
</evidence>
<dbReference type="PROSITE" id="PS50949">
    <property type="entry name" value="HTH_GNTR"/>
    <property type="match status" value="1"/>
</dbReference>
<keyword evidence="7" id="KW-0804">Transcription</keyword>
<dbReference type="GO" id="GO:0003700">
    <property type="term" value="F:DNA-binding transcription factor activity"/>
    <property type="evidence" value="ECO:0007669"/>
    <property type="project" value="InterPro"/>
</dbReference>
<dbReference type="Pfam" id="PF00392">
    <property type="entry name" value="GntR"/>
    <property type="match status" value="1"/>
</dbReference>
<dbReference type="PANTHER" id="PTHR46577:SF1">
    <property type="entry name" value="HTH-TYPE TRANSCRIPTIONAL REGULATORY PROTEIN GABR"/>
    <property type="match status" value="1"/>
</dbReference>
<evidence type="ECO:0000313" key="9">
    <source>
        <dbReference type="EMBL" id="SDD23766.1"/>
    </source>
</evidence>
<keyword evidence="10" id="KW-1185">Reference proteome</keyword>
<dbReference type="Pfam" id="PF00155">
    <property type="entry name" value="Aminotran_1_2"/>
    <property type="match status" value="1"/>
</dbReference>
<dbReference type="EMBL" id="FMZB01000008">
    <property type="protein sequence ID" value="SDD23766.1"/>
    <property type="molecule type" value="Genomic_DNA"/>
</dbReference>
<keyword evidence="9" id="KW-0808">Transferase</keyword>
<evidence type="ECO:0000256" key="3">
    <source>
        <dbReference type="ARBA" id="ARBA00022576"/>
    </source>
</evidence>